<sequence>MRVNGIAPSWMRCLYRRAASVSGCGGSGRKRALGGLSTVQWNGCGDAVVECRHMVLFFPIISPDIACMARTTLGKHL</sequence>
<organism evidence="1 2">
    <name type="scientific">Parascaris univalens</name>
    <name type="common">Nematode worm</name>
    <dbReference type="NCBI Taxonomy" id="6257"/>
    <lineage>
        <taxon>Eukaryota</taxon>
        <taxon>Metazoa</taxon>
        <taxon>Ecdysozoa</taxon>
        <taxon>Nematoda</taxon>
        <taxon>Chromadorea</taxon>
        <taxon>Rhabditida</taxon>
        <taxon>Spirurina</taxon>
        <taxon>Ascaridomorpha</taxon>
        <taxon>Ascaridoidea</taxon>
        <taxon>Ascarididae</taxon>
        <taxon>Parascaris</taxon>
    </lineage>
</organism>
<keyword evidence="1" id="KW-1185">Reference proteome</keyword>
<evidence type="ECO:0000313" key="1">
    <source>
        <dbReference type="Proteomes" id="UP000887569"/>
    </source>
</evidence>
<dbReference type="WBParaSite" id="PgR024_g033_t01">
    <property type="protein sequence ID" value="PgR024_g033_t01"/>
    <property type="gene ID" value="PgR024_g033"/>
</dbReference>
<proteinExistence type="predicted"/>
<accession>A0A915B1Y5</accession>
<dbReference type="AlphaFoldDB" id="A0A915B1Y5"/>
<reference evidence="2" key="1">
    <citation type="submission" date="2022-11" db="UniProtKB">
        <authorList>
            <consortium name="WormBaseParasite"/>
        </authorList>
    </citation>
    <scope>IDENTIFICATION</scope>
</reference>
<evidence type="ECO:0000313" key="2">
    <source>
        <dbReference type="WBParaSite" id="PgR024_g033_t01"/>
    </source>
</evidence>
<protein>
    <submittedName>
        <fullName evidence="2">Uncharacterized protein</fullName>
    </submittedName>
</protein>
<dbReference type="Proteomes" id="UP000887569">
    <property type="component" value="Unplaced"/>
</dbReference>
<name>A0A915B1Y5_PARUN</name>